<dbReference type="EMBL" id="SDMP01000012">
    <property type="protein sequence ID" value="RYR25006.1"/>
    <property type="molecule type" value="Genomic_DNA"/>
</dbReference>
<organism evidence="1 2">
    <name type="scientific">Arachis hypogaea</name>
    <name type="common">Peanut</name>
    <dbReference type="NCBI Taxonomy" id="3818"/>
    <lineage>
        <taxon>Eukaryota</taxon>
        <taxon>Viridiplantae</taxon>
        <taxon>Streptophyta</taxon>
        <taxon>Embryophyta</taxon>
        <taxon>Tracheophyta</taxon>
        <taxon>Spermatophyta</taxon>
        <taxon>Magnoliopsida</taxon>
        <taxon>eudicotyledons</taxon>
        <taxon>Gunneridae</taxon>
        <taxon>Pentapetalae</taxon>
        <taxon>rosids</taxon>
        <taxon>fabids</taxon>
        <taxon>Fabales</taxon>
        <taxon>Fabaceae</taxon>
        <taxon>Papilionoideae</taxon>
        <taxon>50 kb inversion clade</taxon>
        <taxon>dalbergioids sensu lato</taxon>
        <taxon>Dalbergieae</taxon>
        <taxon>Pterocarpus clade</taxon>
        <taxon>Arachis</taxon>
    </lineage>
</organism>
<evidence type="ECO:0000313" key="2">
    <source>
        <dbReference type="Proteomes" id="UP000289738"/>
    </source>
</evidence>
<name>A0A445AF01_ARAHY</name>
<accession>A0A445AF01</accession>
<proteinExistence type="predicted"/>
<dbReference type="AlphaFoldDB" id="A0A445AF01"/>
<sequence>MKGVEVINSEGGKDDAVEEAKKGRFKSEILFIIAY</sequence>
<gene>
    <name evidence="1" type="ORF">Ahy_B02g058643</name>
</gene>
<comment type="caution">
    <text evidence="1">The sequence shown here is derived from an EMBL/GenBank/DDBJ whole genome shotgun (WGS) entry which is preliminary data.</text>
</comment>
<evidence type="ECO:0000313" key="1">
    <source>
        <dbReference type="EMBL" id="RYR25006.1"/>
    </source>
</evidence>
<dbReference type="Proteomes" id="UP000289738">
    <property type="component" value="Chromosome B02"/>
</dbReference>
<protein>
    <submittedName>
        <fullName evidence="1">Uncharacterized protein</fullName>
    </submittedName>
</protein>
<reference evidence="1 2" key="1">
    <citation type="submission" date="2019-01" db="EMBL/GenBank/DDBJ databases">
        <title>Sequencing of cultivated peanut Arachis hypogaea provides insights into genome evolution and oil improvement.</title>
        <authorList>
            <person name="Chen X."/>
        </authorList>
    </citation>
    <scope>NUCLEOTIDE SEQUENCE [LARGE SCALE GENOMIC DNA]</scope>
    <source>
        <strain evidence="2">cv. Fuhuasheng</strain>
        <tissue evidence="1">Leaves</tissue>
    </source>
</reference>
<keyword evidence="2" id="KW-1185">Reference proteome</keyword>